<gene>
    <name evidence="1" type="ORF">FOY91_14840</name>
</gene>
<accession>A0A558QYW4</accession>
<keyword evidence="2" id="KW-1185">Reference proteome</keyword>
<comment type="caution">
    <text evidence="1">The sequence shown here is derived from an EMBL/GenBank/DDBJ whole genome shotgun (WGS) entry which is preliminary data.</text>
</comment>
<dbReference type="Proteomes" id="UP000318681">
    <property type="component" value="Unassembled WGS sequence"/>
</dbReference>
<name>A0A558QYW4_9SPHN</name>
<proteinExistence type="predicted"/>
<dbReference type="EMBL" id="VNIM01000067">
    <property type="protein sequence ID" value="TVV72298.1"/>
    <property type="molecule type" value="Genomic_DNA"/>
</dbReference>
<dbReference type="RefSeq" id="WP_145153614.1">
    <property type="nucleotide sequence ID" value="NZ_VNIM01000067.1"/>
</dbReference>
<dbReference type="OrthoDB" id="8449305at2"/>
<organism evidence="1 2">
    <name type="scientific">Alterirhizorhabdus solaris</name>
    <dbReference type="NCBI Taxonomy" id="2529389"/>
    <lineage>
        <taxon>Bacteria</taxon>
        <taxon>Pseudomonadati</taxon>
        <taxon>Pseudomonadota</taxon>
        <taxon>Alphaproteobacteria</taxon>
        <taxon>Sphingomonadales</taxon>
        <taxon>Rhizorhabdaceae</taxon>
        <taxon>Alterirhizorhabdus</taxon>
    </lineage>
</organism>
<protein>
    <submittedName>
        <fullName evidence="1">Uncharacterized protein</fullName>
    </submittedName>
</protein>
<evidence type="ECO:0000313" key="1">
    <source>
        <dbReference type="EMBL" id="TVV72298.1"/>
    </source>
</evidence>
<sequence>MIERPEMGKPSLIVTGAFLYSPVMFNARALSGLPPYGPAALSFPRADAIREGFVVEFVSELGETWIGNFAKGNGSESSIHPELGPSATVVVASGAGYLVDTKERCLVREIGFDLQQVWFVAEMNAIVVLNGLWFEAFDARDVVWRSRRFSWDGTQNVSRDGIWIAGEAFDPTTDVWLPFRLDLTSGSVEGGSYDGPN</sequence>
<reference evidence="1 2" key="1">
    <citation type="submission" date="2019-07" db="EMBL/GenBank/DDBJ databases">
        <title>Sphingomonas solaris sp. nov., isolated from a solar panel from Boston, Massachusetts.</title>
        <authorList>
            <person name="Tanner K."/>
            <person name="Pascual J."/>
            <person name="Mancuso C."/>
            <person name="Pereto J."/>
            <person name="Khalil A."/>
            <person name="Vilanova C."/>
        </authorList>
    </citation>
    <scope>NUCLEOTIDE SEQUENCE [LARGE SCALE GENOMIC DNA]</scope>
    <source>
        <strain evidence="1 2">R4DWN</strain>
    </source>
</reference>
<evidence type="ECO:0000313" key="2">
    <source>
        <dbReference type="Proteomes" id="UP000318681"/>
    </source>
</evidence>
<dbReference type="AlphaFoldDB" id="A0A558QYW4"/>